<comment type="caution">
    <text evidence="6">The sequence shown here is derived from an EMBL/GenBank/DDBJ whole genome shotgun (WGS) entry which is preliminary data.</text>
</comment>
<dbReference type="SUPFAM" id="SSF52540">
    <property type="entry name" value="P-loop containing nucleoside triphosphate hydrolases"/>
    <property type="match status" value="2"/>
</dbReference>
<dbReference type="PROSITE" id="PS00211">
    <property type="entry name" value="ABC_TRANSPORTER_1"/>
    <property type="match status" value="2"/>
</dbReference>
<dbReference type="NCBIfam" id="NF008453">
    <property type="entry name" value="PRK11308.1"/>
    <property type="match status" value="2"/>
</dbReference>
<proteinExistence type="inferred from homology"/>
<dbReference type="GO" id="GO:0005524">
    <property type="term" value="F:ATP binding"/>
    <property type="evidence" value="ECO:0007669"/>
    <property type="project" value="UniProtKB-KW"/>
</dbReference>
<keyword evidence="3" id="KW-0547">Nucleotide-binding</keyword>
<dbReference type="CDD" id="cd03257">
    <property type="entry name" value="ABC_NikE_OppD_transporters"/>
    <property type="match status" value="2"/>
</dbReference>
<dbReference type="InterPro" id="IPR003439">
    <property type="entry name" value="ABC_transporter-like_ATP-bd"/>
</dbReference>
<evidence type="ECO:0000256" key="4">
    <source>
        <dbReference type="ARBA" id="ARBA00022840"/>
    </source>
</evidence>
<dbReference type="InterPro" id="IPR013563">
    <property type="entry name" value="Oligopep_ABC_C"/>
</dbReference>
<dbReference type="RefSeq" id="WP_311947836.1">
    <property type="nucleotide sequence ID" value="NZ_JAVLVU010000001.1"/>
</dbReference>
<feature type="domain" description="ABC transporter" evidence="5">
    <location>
        <begin position="2"/>
        <end position="252"/>
    </location>
</feature>
<comment type="similarity">
    <text evidence="1">Belongs to the ABC transporter superfamily.</text>
</comment>
<dbReference type="Proteomes" id="UP001258315">
    <property type="component" value="Unassembled WGS sequence"/>
</dbReference>
<keyword evidence="2" id="KW-0813">Transport</keyword>
<dbReference type="InterPro" id="IPR027417">
    <property type="entry name" value="P-loop_NTPase"/>
</dbReference>
<reference evidence="7" key="1">
    <citation type="submission" date="2023-07" db="EMBL/GenBank/DDBJ databases">
        <title>Functional and genomic diversity of the sorghum phyllosphere microbiome.</title>
        <authorList>
            <person name="Shade A."/>
        </authorList>
    </citation>
    <scope>NUCLEOTIDE SEQUENCE [LARGE SCALE GENOMIC DNA]</scope>
    <source>
        <strain evidence="7">SORGH_AS_0422</strain>
    </source>
</reference>
<dbReference type="PROSITE" id="PS50893">
    <property type="entry name" value="ABC_TRANSPORTER_2"/>
    <property type="match status" value="2"/>
</dbReference>
<dbReference type="Pfam" id="PF08352">
    <property type="entry name" value="oligo_HPY"/>
    <property type="match status" value="2"/>
</dbReference>
<feature type="domain" description="ABC transporter" evidence="5">
    <location>
        <begin position="315"/>
        <end position="566"/>
    </location>
</feature>
<dbReference type="InterPro" id="IPR017871">
    <property type="entry name" value="ABC_transporter-like_CS"/>
</dbReference>
<keyword evidence="7" id="KW-1185">Reference proteome</keyword>
<dbReference type="SMART" id="SM00382">
    <property type="entry name" value="AAA"/>
    <property type="match status" value="2"/>
</dbReference>
<evidence type="ECO:0000256" key="1">
    <source>
        <dbReference type="ARBA" id="ARBA00005417"/>
    </source>
</evidence>
<dbReference type="PANTHER" id="PTHR43776:SF7">
    <property type="entry name" value="D,D-DIPEPTIDE TRANSPORT ATP-BINDING PROTEIN DDPF-RELATED"/>
    <property type="match status" value="1"/>
</dbReference>
<dbReference type="EMBL" id="JAVLVU010000001">
    <property type="protein sequence ID" value="MDT3401871.1"/>
    <property type="molecule type" value="Genomic_DNA"/>
</dbReference>
<organism evidence="6 7">
    <name type="scientific">Mucilaginibacter terrae</name>
    <dbReference type="NCBI Taxonomy" id="1955052"/>
    <lineage>
        <taxon>Bacteria</taxon>
        <taxon>Pseudomonadati</taxon>
        <taxon>Bacteroidota</taxon>
        <taxon>Sphingobacteriia</taxon>
        <taxon>Sphingobacteriales</taxon>
        <taxon>Sphingobacteriaceae</taxon>
        <taxon>Mucilaginibacter</taxon>
    </lineage>
</organism>
<dbReference type="InterPro" id="IPR003593">
    <property type="entry name" value="AAA+_ATPase"/>
</dbReference>
<accession>A0ABU3GQW3</accession>
<dbReference type="PANTHER" id="PTHR43776">
    <property type="entry name" value="TRANSPORT ATP-BINDING PROTEIN"/>
    <property type="match status" value="1"/>
</dbReference>
<evidence type="ECO:0000313" key="6">
    <source>
        <dbReference type="EMBL" id="MDT3401871.1"/>
    </source>
</evidence>
<sequence length="574" mass="64265">MLHVNNLHISFKTANGWFEAVKGISFSIKQGETLGIVGESGSGKSVTSLAIMRLLNEQQARITGDITFDGINITQMPEPDMRALRGNRIAMIFQEPMTSLNPVLTCGVQITEAIRLHRKLSKKEARTEAISLFNEVQLPRAETIFDSYPHQLSGGQRQRVMIAMALSCNPELLIADEPTTALDVTVQKTITDLLLKLQAERNMGLLFISHDLGVVSQVANEVLVMYRGEAVEQGLAKEIFANPQHPYTKGLLACRPSVQKHLKSLPVISDFLKVEADGSLNSTGQGINSIEENNAYSTVEIEHHKQLLYSKQPLLKVNNLCTWFPVNSGWLSSKKEYIKAVNNISFEVYPGETLGLVGESGSGKTTLGRSILRLVEPTSGSIIYKDTDLRKLSSADIRQMRRRMQIIFQDPYSSLNPRQTIGQLLMEPMQVHSLHGNDTQRRQKVMELLQRVNLLPEHFNRYPHEFSGGQRQRVVIARALALEPEFIICDESVSALDVSVQAQILNLLKDLQRDLGLTYIFISHDLSVIKHISDRIMVINKGQIEEIADAQELYLNPKTPYTQKLIASIPQINI</sequence>
<dbReference type="Pfam" id="PF00005">
    <property type="entry name" value="ABC_tran"/>
    <property type="match status" value="2"/>
</dbReference>
<evidence type="ECO:0000313" key="7">
    <source>
        <dbReference type="Proteomes" id="UP001258315"/>
    </source>
</evidence>
<evidence type="ECO:0000256" key="3">
    <source>
        <dbReference type="ARBA" id="ARBA00022741"/>
    </source>
</evidence>
<evidence type="ECO:0000259" key="5">
    <source>
        <dbReference type="PROSITE" id="PS50893"/>
    </source>
</evidence>
<dbReference type="InterPro" id="IPR050319">
    <property type="entry name" value="ABC_transp_ATP-bind"/>
</dbReference>
<name>A0ABU3GQW3_9SPHI</name>
<evidence type="ECO:0000256" key="2">
    <source>
        <dbReference type="ARBA" id="ARBA00022448"/>
    </source>
</evidence>
<dbReference type="Gene3D" id="3.40.50.300">
    <property type="entry name" value="P-loop containing nucleotide triphosphate hydrolases"/>
    <property type="match status" value="2"/>
</dbReference>
<protein>
    <submittedName>
        <fullName evidence="6">Peptide/nickel transport system ATP-binding protein</fullName>
    </submittedName>
</protein>
<gene>
    <name evidence="6" type="ORF">QE417_000943</name>
</gene>
<keyword evidence="4 6" id="KW-0067">ATP-binding</keyword>
<dbReference type="NCBIfam" id="NF007739">
    <property type="entry name" value="PRK10419.1"/>
    <property type="match status" value="2"/>
</dbReference>